<evidence type="ECO:0000256" key="3">
    <source>
        <dbReference type="ARBA" id="ARBA00023163"/>
    </source>
</evidence>
<evidence type="ECO:0000259" key="5">
    <source>
        <dbReference type="PROSITE" id="PS51078"/>
    </source>
</evidence>
<dbReference type="Pfam" id="PF01614">
    <property type="entry name" value="IclR_C"/>
    <property type="match status" value="1"/>
</dbReference>
<sequence length="260" mass="29380">MSTRKDIVQSVDRALTLLECLAEETDGLGVTELSNRLDLPKSTISRFLKTLLERQYIRQNPKTGRYQLGLRILYLYGSLMDHLDVRKVALPYLEALCRETNEVIHLCVRDGAEVVYVEKVESETTIRMHSKVGNRVLMHCTAVGKVLLSELEEDEVAGIISRKGMPRKTENTITDLNKLLTELSAVRSQGYAIDDIEHEEGIRCIGAPIRNHAGQIVAAISISGPTFRMTKERVEQELSLTIKYYAQLISSQLGYTCQRR</sequence>
<dbReference type="Gene3D" id="3.30.450.40">
    <property type="match status" value="1"/>
</dbReference>
<accession>A0ABU0CPB9</accession>
<dbReference type="Pfam" id="PF09339">
    <property type="entry name" value="HTH_IclR"/>
    <property type="match status" value="1"/>
</dbReference>
<dbReference type="SUPFAM" id="SSF55781">
    <property type="entry name" value="GAF domain-like"/>
    <property type="match status" value="1"/>
</dbReference>
<evidence type="ECO:0000313" key="6">
    <source>
        <dbReference type="EMBL" id="MDQ0338258.1"/>
    </source>
</evidence>
<dbReference type="InterPro" id="IPR005471">
    <property type="entry name" value="Tscrpt_reg_IclR_N"/>
</dbReference>
<dbReference type="InterPro" id="IPR050707">
    <property type="entry name" value="HTH_MetabolicPath_Reg"/>
</dbReference>
<comment type="caution">
    <text evidence="6">The sequence shown here is derived from an EMBL/GenBank/DDBJ whole genome shotgun (WGS) entry which is preliminary data.</text>
</comment>
<keyword evidence="2 6" id="KW-0238">DNA-binding</keyword>
<dbReference type="SMART" id="SM00346">
    <property type="entry name" value="HTH_ICLR"/>
    <property type="match status" value="1"/>
</dbReference>
<evidence type="ECO:0000256" key="1">
    <source>
        <dbReference type="ARBA" id="ARBA00023015"/>
    </source>
</evidence>
<dbReference type="InterPro" id="IPR036388">
    <property type="entry name" value="WH-like_DNA-bd_sf"/>
</dbReference>
<dbReference type="PROSITE" id="PS51077">
    <property type="entry name" value="HTH_ICLR"/>
    <property type="match status" value="1"/>
</dbReference>
<dbReference type="InterPro" id="IPR029016">
    <property type="entry name" value="GAF-like_dom_sf"/>
</dbReference>
<dbReference type="Gene3D" id="1.10.10.10">
    <property type="entry name" value="Winged helix-like DNA-binding domain superfamily/Winged helix DNA-binding domain"/>
    <property type="match status" value="1"/>
</dbReference>
<evidence type="ECO:0000313" key="7">
    <source>
        <dbReference type="Proteomes" id="UP001232445"/>
    </source>
</evidence>
<dbReference type="GO" id="GO:0003677">
    <property type="term" value="F:DNA binding"/>
    <property type="evidence" value="ECO:0007669"/>
    <property type="project" value="UniProtKB-KW"/>
</dbReference>
<reference evidence="6 7" key="1">
    <citation type="submission" date="2023-07" db="EMBL/GenBank/DDBJ databases">
        <title>Genomic Encyclopedia of Type Strains, Phase IV (KMG-IV): sequencing the most valuable type-strain genomes for metagenomic binning, comparative biology and taxonomic classification.</title>
        <authorList>
            <person name="Goeker M."/>
        </authorList>
    </citation>
    <scope>NUCLEOTIDE SEQUENCE [LARGE SCALE GENOMIC DNA]</scope>
    <source>
        <strain evidence="6 7">DSM 17740</strain>
    </source>
</reference>
<proteinExistence type="predicted"/>
<dbReference type="Proteomes" id="UP001232445">
    <property type="component" value="Unassembled WGS sequence"/>
</dbReference>
<gene>
    <name evidence="6" type="ORF">J2S00_001042</name>
</gene>
<name>A0ABU0CPB9_9BACI</name>
<evidence type="ECO:0000256" key="2">
    <source>
        <dbReference type="ARBA" id="ARBA00023125"/>
    </source>
</evidence>
<dbReference type="RefSeq" id="WP_307336306.1">
    <property type="nucleotide sequence ID" value="NZ_JAUSUQ010000003.1"/>
</dbReference>
<evidence type="ECO:0000259" key="4">
    <source>
        <dbReference type="PROSITE" id="PS51077"/>
    </source>
</evidence>
<feature type="domain" description="HTH iclR-type" evidence="4">
    <location>
        <begin position="8"/>
        <end position="70"/>
    </location>
</feature>
<dbReference type="EMBL" id="JAUSUQ010000003">
    <property type="protein sequence ID" value="MDQ0338258.1"/>
    <property type="molecule type" value="Genomic_DNA"/>
</dbReference>
<protein>
    <submittedName>
        <fullName evidence="6">DNA-binding IclR family transcriptional regulator</fullName>
    </submittedName>
</protein>
<keyword evidence="7" id="KW-1185">Reference proteome</keyword>
<dbReference type="InterPro" id="IPR014757">
    <property type="entry name" value="Tscrpt_reg_IclR_C"/>
</dbReference>
<keyword evidence="1" id="KW-0805">Transcription regulation</keyword>
<dbReference type="PROSITE" id="PS51078">
    <property type="entry name" value="ICLR_ED"/>
    <property type="match status" value="1"/>
</dbReference>
<dbReference type="InterPro" id="IPR036390">
    <property type="entry name" value="WH_DNA-bd_sf"/>
</dbReference>
<organism evidence="6 7">
    <name type="scientific">Caldalkalibacillus uzonensis</name>
    <dbReference type="NCBI Taxonomy" id="353224"/>
    <lineage>
        <taxon>Bacteria</taxon>
        <taxon>Bacillati</taxon>
        <taxon>Bacillota</taxon>
        <taxon>Bacilli</taxon>
        <taxon>Bacillales</taxon>
        <taxon>Bacillaceae</taxon>
        <taxon>Caldalkalibacillus</taxon>
    </lineage>
</organism>
<dbReference type="SUPFAM" id="SSF46785">
    <property type="entry name" value="Winged helix' DNA-binding domain"/>
    <property type="match status" value="1"/>
</dbReference>
<dbReference type="PANTHER" id="PTHR30136:SF24">
    <property type="entry name" value="HTH-TYPE TRANSCRIPTIONAL REPRESSOR ALLR"/>
    <property type="match status" value="1"/>
</dbReference>
<keyword evidence="3" id="KW-0804">Transcription</keyword>
<dbReference type="PANTHER" id="PTHR30136">
    <property type="entry name" value="HELIX-TURN-HELIX TRANSCRIPTIONAL REGULATOR, ICLR FAMILY"/>
    <property type="match status" value="1"/>
</dbReference>
<feature type="domain" description="IclR-ED" evidence="5">
    <location>
        <begin position="71"/>
        <end position="255"/>
    </location>
</feature>